<evidence type="ECO:0000256" key="3">
    <source>
        <dbReference type="ARBA" id="ARBA00023136"/>
    </source>
</evidence>
<keyword evidence="9" id="KW-1185">Reference proteome</keyword>
<evidence type="ECO:0000313" key="9">
    <source>
        <dbReference type="Proteomes" id="UP001185659"/>
    </source>
</evidence>
<evidence type="ECO:0000313" key="8">
    <source>
        <dbReference type="EMBL" id="MDV6224673.1"/>
    </source>
</evidence>
<organism evidence="8 9">
    <name type="scientific">Nitratireductor aquimarinus</name>
    <dbReference type="NCBI Taxonomy" id="889300"/>
    <lineage>
        <taxon>Bacteria</taxon>
        <taxon>Pseudomonadati</taxon>
        <taxon>Pseudomonadota</taxon>
        <taxon>Alphaproteobacteria</taxon>
        <taxon>Hyphomicrobiales</taxon>
        <taxon>Phyllobacteriaceae</taxon>
        <taxon>Nitratireductor</taxon>
    </lineage>
</organism>
<evidence type="ECO:0000259" key="7">
    <source>
        <dbReference type="Pfam" id="PF13505"/>
    </source>
</evidence>
<dbReference type="PANTHER" id="PTHR34001:SF3">
    <property type="entry name" value="BLL7405 PROTEIN"/>
    <property type="match status" value="1"/>
</dbReference>
<reference evidence="8 9" key="1">
    <citation type="submission" date="2023-10" db="EMBL/GenBank/DDBJ databases">
        <authorList>
            <person name="Venkata Ramana C."/>
            <person name="Sasikala C."/>
            <person name="Dhurka M."/>
        </authorList>
    </citation>
    <scope>NUCLEOTIDE SEQUENCE [LARGE SCALE GENOMIC DNA]</scope>
    <source>
        <strain evidence="8 9">KCTC 32151</strain>
    </source>
</reference>
<feature type="signal peptide" evidence="6">
    <location>
        <begin position="1"/>
        <end position="24"/>
    </location>
</feature>
<gene>
    <name evidence="8" type="ORF">R2G56_00080</name>
</gene>
<evidence type="ECO:0000256" key="5">
    <source>
        <dbReference type="ARBA" id="ARBA00038306"/>
    </source>
</evidence>
<dbReference type="PANTHER" id="PTHR34001">
    <property type="entry name" value="BLL7405 PROTEIN"/>
    <property type="match status" value="1"/>
</dbReference>
<dbReference type="EMBL" id="JAWLIP010000001">
    <property type="protein sequence ID" value="MDV6224673.1"/>
    <property type="molecule type" value="Genomic_DNA"/>
</dbReference>
<evidence type="ECO:0000256" key="2">
    <source>
        <dbReference type="ARBA" id="ARBA00022729"/>
    </source>
</evidence>
<evidence type="ECO:0000256" key="6">
    <source>
        <dbReference type="SAM" id="SignalP"/>
    </source>
</evidence>
<comment type="subcellular location">
    <subcellularLocation>
        <location evidence="1">Cell outer membrane</location>
    </subcellularLocation>
</comment>
<protein>
    <submittedName>
        <fullName evidence="8">Outer membrane beta-barrel protein</fullName>
    </submittedName>
</protein>
<sequence>MKTSLIALVAAGCGLALATQSATAADLTENATSGYNWSGVYVGFGGGAGALVGEVDINPLAASANGIGGEGVFGELTIGYDYMMSPRFLIGAFADARIGNIGAKLSMGPGSIDAKADYGFDVGVRAGYLLTPSTLAYILGGYSWQHFDVSSNPAGLDYSWDSSGFVVGAGIETAISSNWTLKSEYRYSHFGSEDFGSAGVIEVTPSMHTFHAGLNYRFGMNSGGAGFDAPSYSWNGLTIGAAVGAGGLVHDLKVPGLGLGFNGIGAEGIFAEASIGYDMEFSGNWVAGVMANARYSTISSELSAPGGNASIDADYGFDVLARLGYKVGAGTLVYGLAGYSHQHFEINVSGLGGLYDWNASGFSVGGGIETAVTDRTTLNLEYRYSDYGSEDFGSAGLFKVDPSSHTVRAGLKFKLM</sequence>
<dbReference type="InterPro" id="IPR011250">
    <property type="entry name" value="OMP/PagP_B-barrel"/>
</dbReference>
<dbReference type="InterPro" id="IPR051692">
    <property type="entry name" value="OMP-like"/>
</dbReference>
<keyword evidence="2 6" id="KW-0732">Signal</keyword>
<comment type="caution">
    <text evidence="8">The sequence shown here is derived from an EMBL/GenBank/DDBJ whole genome shotgun (WGS) entry which is preliminary data.</text>
</comment>
<feature type="domain" description="Outer membrane protein beta-barrel" evidence="7">
    <location>
        <begin position="268"/>
        <end position="413"/>
    </location>
</feature>
<dbReference type="RefSeq" id="WP_317560074.1">
    <property type="nucleotide sequence ID" value="NZ_JAWLIP010000001.1"/>
</dbReference>
<proteinExistence type="inferred from homology"/>
<evidence type="ECO:0000256" key="1">
    <source>
        <dbReference type="ARBA" id="ARBA00004442"/>
    </source>
</evidence>
<feature type="domain" description="Outer membrane protein beta-barrel" evidence="7">
    <location>
        <begin position="17"/>
        <end position="218"/>
    </location>
</feature>
<evidence type="ECO:0000256" key="4">
    <source>
        <dbReference type="ARBA" id="ARBA00023237"/>
    </source>
</evidence>
<keyword evidence="4" id="KW-0998">Cell outer membrane</keyword>
<comment type="similarity">
    <text evidence="5">Belongs to the Omp25/RopB family.</text>
</comment>
<dbReference type="Pfam" id="PF13505">
    <property type="entry name" value="OMP_b-brl"/>
    <property type="match status" value="2"/>
</dbReference>
<name>A0ABU4AEL3_9HYPH</name>
<feature type="chain" id="PRO_5047258910" evidence="6">
    <location>
        <begin position="25"/>
        <end position="416"/>
    </location>
</feature>
<dbReference type="InterPro" id="IPR027385">
    <property type="entry name" value="Beta-barrel_OMP"/>
</dbReference>
<keyword evidence="3" id="KW-0472">Membrane</keyword>
<dbReference type="Gene3D" id="2.40.160.20">
    <property type="match status" value="2"/>
</dbReference>
<dbReference type="Proteomes" id="UP001185659">
    <property type="component" value="Unassembled WGS sequence"/>
</dbReference>
<dbReference type="SUPFAM" id="SSF56925">
    <property type="entry name" value="OMPA-like"/>
    <property type="match status" value="2"/>
</dbReference>
<accession>A0ABU4AEL3</accession>